<organism evidence="3 4">
    <name type="scientific">Modestobacter marinus</name>
    <dbReference type="NCBI Taxonomy" id="477641"/>
    <lineage>
        <taxon>Bacteria</taxon>
        <taxon>Bacillati</taxon>
        <taxon>Actinomycetota</taxon>
        <taxon>Actinomycetes</taxon>
        <taxon>Geodermatophilales</taxon>
        <taxon>Geodermatophilaceae</taxon>
        <taxon>Modestobacter</taxon>
    </lineage>
</organism>
<protein>
    <recommendedName>
        <fullName evidence="2">Metallo-beta-lactamase domain-containing protein</fullName>
    </recommendedName>
</protein>
<comment type="caution">
    <text evidence="3">The sequence shown here is derived from an EMBL/GenBank/DDBJ whole genome shotgun (WGS) entry which is preliminary data.</text>
</comment>
<dbReference type="Gene3D" id="2.30.110.10">
    <property type="entry name" value="Electron Transport, Fmn-binding Protein, Chain A"/>
    <property type="match status" value="1"/>
</dbReference>
<dbReference type="InterPro" id="IPR004378">
    <property type="entry name" value="F420H2_quin_Rdtase"/>
</dbReference>
<dbReference type="PANTHER" id="PTHR42951">
    <property type="entry name" value="METALLO-BETA-LACTAMASE DOMAIN-CONTAINING"/>
    <property type="match status" value="1"/>
</dbReference>
<name>A0ABQ2G902_9ACTN</name>
<feature type="region of interest" description="Disordered" evidence="1">
    <location>
        <begin position="534"/>
        <end position="560"/>
    </location>
</feature>
<evidence type="ECO:0000259" key="2">
    <source>
        <dbReference type="SMART" id="SM00849"/>
    </source>
</evidence>
<dbReference type="SMART" id="SM00849">
    <property type="entry name" value="Lactamase_B"/>
    <property type="match status" value="1"/>
</dbReference>
<evidence type="ECO:0000313" key="4">
    <source>
        <dbReference type="Proteomes" id="UP000648663"/>
    </source>
</evidence>
<gene>
    <name evidence="3" type="ORF">GCM10011589_41830</name>
</gene>
<dbReference type="CDD" id="cd07721">
    <property type="entry name" value="yflN-like_MBL-fold"/>
    <property type="match status" value="1"/>
</dbReference>
<dbReference type="InterPro" id="IPR050855">
    <property type="entry name" value="NDM-1-like"/>
</dbReference>
<dbReference type="EMBL" id="BMMI01000009">
    <property type="protein sequence ID" value="GGL81163.1"/>
    <property type="molecule type" value="Genomic_DNA"/>
</dbReference>
<dbReference type="Pfam" id="PF04075">
    <property type="entry name" value="F420H2_quin_red"/>
    <property type="match status" value="1"/>
</dbReference>
<sequence>MRADERHETGPCVTGRHVDVAAGAPRRRRRGLPRPGGTVGLSAIVGSGTCGWSLAATVPTRVAVTGGPRRVLSPLLRVGGVRLARRVRAEVSTHLARGPGRWPPSADRRGPVLVAPDVHVVTLGSGTPASTVHLVGSGGSWVLVDAGWAGDAGEIRRAAESLFGSGARPSAILLTHVHPDHSGAAGDLARAWRVPVYVHPDELPMAAGRYLAEFDMPLDHWVVLPVMRLLPARTRSRIEAAGDITDVTRPLPPAGVVPGAPDWEWIAAPGHTAGSVAFLRRDDGVLISGDALVTVDLDSASGLLGGRHGLAGPPWYTTWDRQAARRSVAALAALAPRVLLPGHGYPLTAGTAEALRSFACEELDHRPRRDRVLVPVGNPGAGRYRPPPRLYARLQWLGHVLTALGLSPGYVVTLEVPGRRSGVIRRTNLVQARHHGQGYLVSLTGESEWVRNARAAGNQVVLARRGRRRTVTLVEVPLAERAPVIRSYVLRAGRRHDSAAVTREARAFFGVGPDLAVDELATVADRFPVFRVVPGPGDGGRDRASGRRVGVPRRSRGAVR</sequence>
<accession>A0ABQ2G902</accession>
<feature type="compositionally biased region" description="Basic residues" evidence="1">
    <location>
        <begin position="550"/>
        <end position="560"/>
    </location>
</feature>
<evidence type="ECO:0000313" key="3">
    <source>
        <dbReference type="EMBL" id="GGL81163.1"/>
    </source>
</evidence>
<dbReference type="Proteomes" id="UP000648663">
    <property type="component" value="Unassembled WGS sequence"/>
</dbReference>
<dbReference type="SUPFAM" id="SSF56281">
    <property type="entry name" value="Metallo-hydrolase/oxidoreductase"/>
    <property type="match status" value="1"/>
</dbReference>
<dbReference type="InterPro" id="IPR001279">
    <property type="entry name" value="Metallo-B-lactamas"/>
</dbReference>
<dbReference type="Gene3D" id="3.60.15.10">
    <property type="entry name" value="Ribonuclease Z/Hydroxyacylglutathione hydrolase-like"/>
    <property type="match status" value="1"/>
</dbReference>
<dbReference type="PANTHER" id="PTHR42951:SF17">
    <property type="entry name" value="METALLO-BETA-LACTAMASE DOMAIN-CONTAINING PROTEIN"/>
    <property type="match status" value="1"/>
</dbReference>
<evidence type="ECO:0000256" key="1">
    <source>
        <dbReference type="SAM" id="MobiDB-lite"/>
    </source>
</evidence>
<proteinExistence type="predicted"/>
<reference evidence="4" key="1">
    <citation type="journal article" date="2019" name="Int. J. Syst. Evol. Microbiol.">
        <title>The Global Catalogue of Microorganisms (GCM) 10K type strain sequencing project: providing services to taxonomists for standard genome sequencing and annotation.</title>
        <authorList>
            <consortium name="The Broad Institute Genomics Platform"/>
            <consortium name="The Broad Institute Genome Sequencing Center for Infectious Disease"/>
            <person name="Wu L."/>
            <person name="Ma J."/>
        </authorList>
    </citation>
    <scope>NUCLEOTIDE SEQUENCE [LARGE SCALE GENOMIC DNA]</scope>
    <source>
        <strain evidence="4">CGMCC 4.5581</strain>
    </source>
</reference>
<dbReference type="InterPro" id="IPR036866">
    <property type="entry name" value="RibonucZ/Hydroxyglut_hydro"/>
</dbReference>
<dbReference type="InterPro" id="IPR012349">
    <property type="entry name" value="Split_barrel_FMN-bd"/>
</dbReference>
<dbReference type="Pfam" id="PF00753">
    <property type="entry name" value="Lactamase_B"/>
    <property type="match status" value="1"/>
</dbReference>
<feature type="domain" description="Metallo-beta-lactamase" evidence="2">
    <location>
        <begin position="129"/>
        <end position="343"/>
    </location>
</feature>
<keyword evidence="4" id="KW-1185">Reference proteome</keyword>